<dbReference type="Proteomes" id="UP000321722">
    <property type="component" value="Unassembled WGS sequence"/>
</dbReference>
<feature type="transmembrane region" description="Helical" evidence="1">
    <location>
        <begin position="201"/>
        <end position="219"/>
    </location>
</feature>
<dbReference type="AlphaFoldDB" id="A0A510WV20"/>
<accession>A0A510WV20</accession>
<organism evidence="2 3">
    <name type="scientific">Ligilactobacillus aviarius</name>
    <dbReference type="NCBI Taxonomy" id="1606"/>
    <lineage>
        <taxon>Bacteria</taxon>
        <taxon>Bacillati</taxon>
        <taxon>Bacillota</taxon>
        <taxon>Bacilli</taxon>
        <taxon>Lactobacillales</taxon>
        <taxon>Lactobacillaceae</taxon>
        <taxon>Ligilactobacillus</taxon>
    </lineage>
</organism>
<evidence type="ECO:0000313" key="2">
    <source>
        <dbReference type="EMBL" id="GEK42481.1"/>
    </source>
</evidence>
<evidence type="ECO:0000313" key="3">
    <source>
        <dbReference type="Proteomes" id="UP000321722"/>
    </source>
</evidence>
<feature type="transmembrane region" description="Helical" evidence="1">
    <location>
        <begin position="111"/>
        <end position="132"/>
    </location>
</feature>
<comment type="caution">
    <text evidence="2">The sequence shown here is derived from an EMBL/GenBank/DDBJ whole genome shotgun (WGS) entry which is preliminary data.</text>
</comment>
<keyword evidence="1" id="KW-0812">Transmembrane</keyword>
<name>A0A510WV20_9LACO</name>
<feature type="transmembrane region" description="Helical" evidence="1">
    <location>
        <begin position="317"/>
        <end position="342"/>
    </location>
</feature>
<feature type="transmembrane region" description="Helical" evidence="1">
    <location>
        <begin position="14"/>
        <end position="32"/>
    </location>
</feature>
<keyword evidence="1" id="KW-0472">Membrane</keyword>
<dbReference type="EMBL" id="BJUI01000024">
    <property type="protein sequence ID" value="GEK42481.1"/>
    <property type="molecule type" value="Genomic_DNA"/>
</dbReference>
<keyword evidence="1" id="KW-1133">Transmembrane helix</keyword>
<feature type="transmembrane region" description="Helical" evidence="1">
    <location>
        <begin position="231"/>
        <end position="249"/>
    </location>
</feature>
<feature type="transmembrane region" description="Helical" evidence="1">
    <location>
        <begin position="153"/>
        <end position="173"/>
    </location>
</feature>
<reference evidence="2 3" key="1">
    <citation type="submission" date="2019-07" db="EMBL/GenBank/DDBJ databases">
        <title>Whole genome shotgun sequence of Lactobacillus aviarius subsp. aviarius NBRC 102162.</title>
        <authorList>
            <person name="Hosoyama A."/>
            <person name="Uohara A."/>
            <person name="Ohji S."/>
            <person name="Ichikawa N."/>
        </authorList>
    </citation>
    <scope>NUCLEOTIDE SEQUENCE [LARGE SCALE GENOMIC DNA]</scope>
    <source>
        <strain evidence="2 3">NBRC 102162</strain>
    </source>
</reference>
<sequence length="397" mass="45405">MGELILESKRRENIINLIYFTGLILVISIQFLTSTTLGSVVTSMYRPITITGEILLLSKYFLFQKNSTLNFISFLGLEIIAFINYKYTKNGDLIYLLPVIFSSKDIDGKKIVKFFFMTVTILLGITVMLAISGKIPNYVFSYNTGSSSVGRKALGMVYPTTLGATVMYLVLAYLTYKKFDISLFQNLMIFVIAFIVKKVAYAKTAMLLICVAGIVALFYKPICRILKKINIVVPILILVIILSSLYLAYHFNSSSQFEQMINIKLFSNRLYLGYVAAMTYPIKLFGQFIYMRGYGGQIGYLINQGALHTNYFYIDSFFLQTLLIYGLLIFLVVIGCIVYFSYKFIKEKKFSLAIILSLIIIDNIFESYMFHYSFNFMAILLLANTDYFISKENKTIR</sequence>
<evidence type="ECO:0000256" key="1">
    <source>
        <dbReference type="SAM" id="Phobius"/>
    </source>
</evidence>
<gene>
    <name evidence="2" type="ORF">LAV01_13130</name>
</gene>
<feature type="transmembrane region" description="Helical" evidence="1">
    <location>
        <begin position="69"/>
        <end position="87"/>
    </location>
</feature>
<keyword evidence="3" id="KW-1185">Reference proteome</keyword>
<proteinExistence type="predicted"/>
<evidence type="ECO:0008006" key="4">
    <source>
        <dbReference type="Google" id="ProtNLM"/>
    </source>
</evidence>
<feature type="transmembrane region" description="Helical" evidence="1">
    <location>
        <begin position="349"/>
        <end position="365"/>
    </location>
</feature>
<protein>
    <recommendedName>
        <fullName evidence="4">Polysaccharide polymerase</fullName>
    </recommendedName>
</protein>
<feature type="transmembrane region" description="Helical" evidence="1">
    <location>
        <begin position="270"/>
        <end position="290"/>
    </location>
</feature>